<evidence type="ECO:0000259" key="2">
    <source>
        <dbReference type="Pfam" id="PF00460"/>
    </source>
</evidence>
<dbReference type="InterPro" id="IPR010930">
    <property type="entry name" value="Flg_bb/hook_C_dom"/>
</dbReference>
<sequence length="245" mass="26593">MENAQLIGLSRQIGLKRQMNVVANNVANINTNGYKAQSLLFEEYVMPVASDNTFGYSDQPLSYTNAWATINDFSGGAIAQTGNFLDIALQGKGFLAVQTPDGERWTRAGSLKIDNSGLLVDNSGNPVLSEGGQIRFAPSETDIRFNEDGSILTSEGNKGFLRIVEFDEPQILIREGDNLFSGGVPIAAADTRVVQGAIERSNVSGVIQIAEMIRVNRSYQSMAKLMERQDKMRSEAIGVLGNPAR</sequence>
<dbReference type="InterPro" id="IPR020013">
    <property type="entry name" value="Flagellar_FlgE/F/G"/>
</dbReference>
<accession>A0A3B0U2Z6</accession>
<proteinExistence type="inferred from homology"/>
<dbReference type="InterPro" id="IPR019776">
    <property type="entry name" value="Flagellar_basal_body_rod_CS"/>
</dbReference>
<keyword evidence="5" id="KW-0969">Cilium</keyword>
<feature type="domain" description="Flagellar hook protein FlgE/F/G-like D1" evidence="4">
    <location>
        <begin position="88"/>
        <end position="151"/>
    </location>
</feature>
<dbReference type="InterPro" id="IPR012836">
    <property type="entry name" value="FlgF"/>
</dbReference>
<dbReference type="InterPro" id="IPR037925">
    <property type="entry name" value="FlgE/F/G-like"/>
</dbReference>
<comment type="similarity">
    <text evidence="1">Belongs to the flagella basal body rod proteins family.</text>
</comment>
<evidence type="ECO:0000256" key="1">
    <source>
        <dbReference type="ARBA" id="ARBA00009677"/>
    </source>
</evidence>
<reference evidence="5" key="1">
    <citation type="submission" date="2018-06" db="EMBL/GenBank/DDBJ databases">
        <authorList>
            <person name="Zhirakovskaya E."/>
        </authorList>
    </citation>
    <scope>NUCLEOTIDE SEQUENCE</scope>
</reference>
<keyword evidence="5" id="KW-0282">Flagellum</keyword>
<gene>
    <name evidence="5" type="ORF">MNBD_ALPHA11-985</name>
</gene>
<dbReference type="PANTHER" id="PTHR30435">
    <property type="entry name" value="FLAGELLAR PROTEIN"/>
    <property type="match status" value="1"/>
</dbReference>
<dbReference type="Pfam" id="PF22692">
    <property type="entry name" value="LlgE_F_G_D1"/>
    <property type="match status" value="1"/>
</dbReference>
<dbReference type="PROSITE" id="PS00588">
    <property type="entry name" value="FLAGELLA_BB_ROD"/>
    <property type="match status" value="1"/>
</dbReference>
<keyword evidence="5" id="KW-0966">Cell projection</keyword>
<dbReference type="InterPro" id="IPR053967">
    <property type="entry name" value="LlgE_F_G-like_D1"/>
</dbReference>
<dbReference type="NCBIfam" id="TIGR03506">
    <property type="entry name" value="FlgEFG_subfam"/>
    <property type="match status" value="1"/>
</dbReference>
<dbReference type="Pfam" id="PF00460">
    <property type="entry name" value="Flg_bb_rod"/>
    <property type="match status" value="1"/>
</dbReference>
<dbReference type="GO" id="GO:0071978">
    <property type="term" value="P:bacterial-type flagellum-dependent swarming motility"/>
    <property type="evidence" value="ECO:0007669"/>
    <property type="project" value="TreeGrafter"/>
</dbReference>
<feature type="domain" description="Flagellar basal-body/hook protein C-terminal" evidence="3">
    <location>
        <begin position="194"/>
        <end position="237"/>
    </location>
</feature>
<dbReference type="SUPFAM" id="SSF117143">
    <property type="entry name" value="Flagellar hook protein flgE"/>
    <property type="match status" value="1"/>
</dbReference>
<dbReference type="Pfam" id="PF06429">
    <property type="entry name" value="Flg_bbr_C"/>
    <property type="match status" value="1"/>
</dbReference>
<dbReference type="AlphaFoldDB" id="A0A3B0U2Z6"/>
<organism evidence="5">
    <name type="scientific">hydrothermal vent metagenome</name>
    <dbReference type="NCBI Taxonomy" id="652676"/>
    <lineage>
        <taxon>unclassified sequences</taxon>
        <taxon>metagenomes</taxon>
        <taxon>ecological metagenomes</taxon>
    </lineage>
</organism>
<dbReference type="NCBIfam" id="TIGR02490">
    <property type="entry name" value="flgF"/>
    <property type="match status" value="1"/>
</dbReference>
<dbReference type="PANTHER" id="PTHR30435:SF19">
    <property type="entry name" value="FLAGELLAR BASAL-BODY ROD PROTEIN FLGG"/>
    <property type="match status" value="1"/>
</dbReference>
<dbReference type="InterPro" id="IPR001444">
    <property type="entry name" value="Flag_bb_rod_N"/>
</dbReference>
<dbReference type="EMBL" id="UOEQ01000249">
    <property type="protein sequence ID" value="VAW20007.1"/>
    <property type="molecule type" value="Genomic_DNA"/>
</dbReference>
<protein>
    <submittedName>
        <fullName evidence="5">Flagellar basal-body rod protein FlgF</fullName>
    </submittedName>
</protein>
<evidence type="ECO:0000259" key="3">
    <source>
        <dbReference type="Pfam" id="PF06429"/>
    </source>
</evidence>
<feature type="domain" description="Flagellar basal body rod protein N-terminal" evidence="2">
    <location>
        <begin position="8"/>
        <end position="35"/>
    </location>
</feature>
<name>A0A3B0U2Z6_9ZZZZ</name>
<evidence type="ECO:0000259" key="4">
    <source>
        <dbReference type="Pfam" id="PF22692"/>
    </source>
</evidence>
<evidence type="ECO:0000313" key="5">
    <source>
        <dbReference type="EMBL" id="VAW20007.1"/>
    </source>
</evidence>
<dbReference type="GO" id="GO:0030694">
    <property type="term" value="C:bacterial-type flagellum basal body, rod"/>
    <property type="evidence" value="ECO:0007669"/>
    <property type="project" value="InterPro"/>
</dbReference>